<dbReference type="EMBL" id="KN838778">
    <property type="protein sequence ID" value="KIJ94807.1"/>
    <property type="molecule type" value="Genomic_DNA"/>
</dbReference>
<keyword evidence="2" id="KW-1185">Reference proteome</keyword>
<accession>A0A0C9XF63</accession>
<reference evidence="2" key="2">
    <citation type="submission" date="2015-01" db="EMBL/GenBank/DDBJ databases">
        <title>Evolutionary Origins and Diversification of the Mycorrhizal Mutualists.</title>
        <authorList>
            <consortium name="DOE Joint Genome Institute"/>
            <consortium name="Mycorrhizal Genomics Consortium"/>
            <person name="Kohler A."/>
            <person name="Kuo A."/>
            <person name="Nagy L.G."/>
            <person name="Floudas D."/>
            <person name="Copeland A."/>
            <person name="Barry K.W."/>
            <person name="Cichocki N."/>
            <person name="Veneault-Fourrey C."/>
            <person name="LaButti K."/>
            <person name="Lindquist E.A."/>
            <person name="Lipzen A."/>
            <person name="Lundell T."/>
            <person name="Morin E."/>
            <person name="Murat C."/>
            <person name="Riley R."/>
            <person name="Ohm R."/>
            <person name="Sun H."/>
            <person name="Tunlid A."/>
            <person name="Henrissat B."/>
            <person name="Grigoriev I.V."/>
            <person name="Hibbett D.S."/>
            <person name="Martin F."/>
        </authorList>
    </citation>
    <scope>NUCLEOTIDE SEQUENCE [LARGE SCALE GENOMIC DNA]</scope>
    <source>
        <strain evidence="2">LaAM-08-1</strain>
    </source>
</reference>
<evidence type="ECO:0000313" key="1">
    <source>
        <dbReference type="EMBL" id="KIJ94807.1"/>
    </source>
</evidence>
<proteinExistence type="predicted"/>
<name>A0A0C9XF63_9AGAR</name>
<evidence type="ECO:0000313" key="2">
    <source>
        <dbReference type="Proteomes" id="UP000054477"/>
    </source>
</evidence>
<dbReference type="Proteomes" id="UP000054477">
    <property type="component" value="Unassembled WGS sequence"/>
</dbReference>
<dbReference type="AlphaFoldDB" id="A0A0C9XF63"/>
<gene>
    <name evidence="1" type="ORF">K443DRAFT_349198</name>
</gene>
<organism evidence="1 2">
    <name type="scientific">Laccaria amethystina LaAM-08-1</name>
    <dbReference type="NCBI Taxonomy" id="1095629"/>
    <lineage>
        <taxon>Eukaryota</taxon>
        <taxon>Fungi</taxon>
        <taxon>Dikarya</taxon>
        <taxon>Basidiomycota</taxon>
        <taxon>Agaricomycotina</taxon>
        <taxon>Agaricomycetes</taxon>
        <taxon>Agaricomycetidae</taxon>
        <taxon>Agaricales</taxon>
        <taxon>Agaricineae</taxon>
        <taxon>Hydnangiaceae</taxon>
        <taxon>Laccaria</taxon>
    </lineage>
</organism>
<dbReference type="HOGENOM" id="CLU_2996824_0_0_1"/>
<protein>
    <submittedName>
        <fullName evidence="1">Uncharacterized protein</fullName>
    </submittedName>
</protein>
<reference evidence="1 2" key="1">
    <citation type="submission" date="2014-04" db="EMBL/GenBank/DDBJ databases">
        <authorList>
            <consortium name="DOE Joint Genome Institute"/>
            <person name="Kuo A."/>
            <person name="Kohler A."/>
            <person name="Nagy L.G."/>
            <person name="Floudas D."/>
            <person name="Copeland A."/>
            <person name="Barry K.W."/>
            <person name="Cichocki N."/>
            <person name="Veneault-Fourrey C."/>
            <person name="LaButti K."/>
            <person name="Lindquist E.A."/>
            <person name="Lipzen A."/>
            <person name="Lundell T."/>
            <person name="Morin E."/>
            <person name="Murat C."/>
            <person name="Sun H."/>
            <person name="Tunlid A."/>
            <person name="Henrissat B."/>
            <person name="Grigoriev I.V."/>
            <person name="Hibbett D.S."/>
            <person name="Martin F."/>
            <person name="Nordberg H.P."/>
            <person name="Cantor M.N."/>
            <person name="Hua S.X."/>
        </authorList>
    </citation>
    <scope>NUCLEOTIDE SEQUENCE [LARGE SCALE GENOMIC DNA]</scope>
    <source>
        <strain evidence="1 2">LaAM-08-1</strain>
    </source>
</reference>
<sequence length="57" mass="6380">MVQLESPAPPGDRSRSDQVGFLYFWSLDCNLKASRLILLELSGVTPNLLNAETCRQE</sequence>